<dbReference type="Proteomes" id="UP000245535">
    <property type="component" value="Unassembled WGS sequence"/>
</dbReference>
<accession>A0A315ZA26</accession>
<dbReference type="EMBL" id="QGDO01000003">
    <property type="protein sequence ID" value="PWJ42029.1"/>
    <property type="molecule type" value="Genomic_DNA"/>
</dbReference>
<evidence type="ECO:0000313" key="2">
    <source>
        <dbReference type="Proteomes" id="UP000245535"/>
    </source>
</evidence>
<evidence type="ECO:0000313" key="1">
    <source>
        <dbReference type="EMBL" id="PWJ42029.1"/>
    </source>
</evidence>
<organism evidence="1 2">
    <name type="scientific">Sediminitomix flava</name>
    <dbReference type="NCBI Taxonomy" id="379075"/>
    <lineage>
        <taxon>Bacteria</taxon>
        <taxon>Pseudomonadati</taxon>
        <taxon>Bacteroidota</taxon>
        <taxon>Cytophagia</taxon>
        <taxon>Cytophagales</taxon>
        <taxon>Flammeovirgaceae</taxon>
        <taxon>Sediminitomix</taxon>
    </lineage>
</organism>
<name>A0A315ZA26_SEDFL</name>
<keyword evidence="2" id="KW-1185">Reference proteome</keyword>
<proteinExistence type="predicted"/>
<comment type="caution">
    <text evidence="1">The sequence shown here is derived from an EMBL/GenBank/DDBJ whole genome shotgun (WGS) entry which is preliminary data.</text>
</comment>
<dbReference type="RefSeq" id="WP_109618610.1">
    <property type="nucleotide sequence ID" value="NZ_QGDO01000003.1"/>
</dbReference>
<gene>
    <name evidence="1" type="ORF">BC781_103279</name>
</gene>
<dbReference type="AlphaFoldDB" id="A0A315ZA26"/>
<reference evidence="1 2" key="1">
    <citation type="submission" date="2018-03" db="EMBL/GenBank/DDBJ databases">
        <title>Genomic Encyclopedia of Archaeal and Bacterial Type Strains, Phase II (KMG-II): from individual species to whole genera.</title>
        <authorList>
            <person name="Goeker M."/>
        </authorList>
    </citation>
    <scope>NUCLEOTIDE SEQUENCE [LARGE SCALE GENOMIC DNA]</scope>
    <source>
        <strain evidence="1 2">DSM 28229</strain>
    </source>
</reference>
<sequence length="77" mass="9133">MRYDKRIDQDIVDYNQESNQIMVVASDLKDAMFAASEYLKYHFKLEAKFDEGKSFGPFEFTDENDKSVDDVYLLYLK</sequence>
<protein>
    <submittedName>
        <fullName evidence="1">Uncharacterized protein</fullName>
    </submittedName>
</protein>